<gene>
    <name evidence="1" type="ORF">O3P69_010885</name>
</gene>
<organism evidence="1 2">
    <name type="scientific">Scylla paramamosain</name>
    <name type="common">Mud crab</name>
    <dbReference type="NCBI Taxonomy" id="85552"/>
    <lineage>
        <taxon>Eukaryota</taxon>
        <taxon>Metazoa</taxon>
        <taxon>Ecdysozoa</taxon>
        <taxon>Arthropoda</taxon>
        <taxon>Crustacea</taxon>
        <taxon>Multicrustacea</taxon>
        <taxon>Malacostraca</taxon>
        <taxon>Eumalacostraca</taxon>
        <taxon>Eucarida</taxon>
        <taxon>Decapoda</taxon>
        <taxon>Pleocyemata</taxon>
        <taxon>Brachyura</taxon>
        <taxon>Eubrachyura</taxon>
        <taxon>Portunoidea</taxon>
        <taxon>Portunidae</taxon>
        <taxon>Portuninae</taxon>
        <taxon>Scylla</taxon>
    </lineage>
</organism>
<keyword evidence="2" id="KW-1185">Reference proteome</keyword>
<accession>A0AAW0TJD8</accession>
<proteinExistence type="predicted"/>
<reference evidence="1 2" key="1">
    <citation type="submission" date="2023-03" db="EMBL/GenBank/DDBJ databases">
        <title>High-quality genome of Scylla paramamosain provides insights in environmental adaptation.</title>
        <authorList>
            <person name="Zhang L."/>
        </authorList>
    </citation>
    <scope>NUCLEOTIDE SEQUENCE [LARGE SCALE GENOMIC DNA]</scope>
    <source>
        <strain evidence="1">LZ_2023a</strain>
        <tissue evidence="1">Muscle</tissue>
    </source>
</reference>
<comment type="caution">
    <text evidence="1">The sequence shown here is derived from an EMBL/GenBank/DDBJ whole genome shotgun (WGS) entry which is preliminary data.</text>
</comment>
<dbReference type="Proteomes" id="UP001487740">
    <property type="component" value="Unassembled WGS sequence"/>
</dbReference>
<protein>
    <recommendedName>
        <fullName evidence="3">Secreted protein</fullName>
    </recommendedName>
</protein>
<evidence type="ECO:0000313" key="2">
    <source>
        <dbReference type="Proteomes" id="UP001487740"/>
    </source>
</evidence>
<name>A0AAW0TJD8_SCYPA</name>
<evidence type="ECO:0000313" key="1">
    <source>
        <dbReference type="EMBL" id="KAK8386552.1"/>
    </source>
</evidence>
<dbReference type="AlphaFoldDB" id="A0AAW0TJD8"/>
<dbReference type="EMBL" id="JARAKH010000031">
    <property type="protein sequence ID" value="KAK8386552.1"/>
    <property type="molecule type" value="Genomic_DNA"/>
</dbReference>
<sequence>MLRGSSLVYFTTLYCFVSVQKRLSGDSLPDPKPVMNRTFGSYADRTRGTRVKFQQYSACLKVNMKREGVREGVGKVPQVC</sequence>
<evidence type="ECO:0008006" key="3">
    <source>
        <dbReference type="Google" id="ProtNLM"/>
    </source>
</evidence>